<keyword evidence="2" id="KW-1185">Reference proteome</keyword>
<proteinExistence type="predicted"/>
<reference evidence="1" key="1">
    <citation type="submission" date="2021-05" db="EMBL/GenBank/DDBJ databases">
        <authorList>
            <person name="Scholz U."/>
            <person name="Mascher M."/>
            <person name="Fiebig A."/>
        </authorList>
    </citation>
    <scope>NUCLEOTIDE SEQUENCE [LARGE SCALE GENOMIC DNA]</scope>
</reference>
<evidence type="ECO:0000313" key="2">
    <source>
        <dbReference type="Proteomes" id="UP001732700"/>
    </source>
</evidence>
<dbReference type="EnsemblPlants" id="AVESA.00010b.r2.7DG1387750.1">
    <property type="protein sequence ID" value="AVESA.00010b.r2.7DG1387750.1.CDS.1"/>
    <property type="gene ID" value="AVESA.00010b.r2.7DG1387750"/>
</dbReference>
<protein>
    <submittedName>
        <fullName evidence="1">Uncharacterized protein</fullName>
    </submittedName>
</protein>
<accession>A0ACD6ALJ9</accession>
<evidence type="ECO:0000313" key="1">
    <source>
        <dbReference type="EnsemblPlants" id="AVESA.00010b.r2.7DG1387750.1.CDS.1"/>
    </source>
</evidence>
<reference evidence="1" key="2">
    <citation type="submission" date="2025-09" db="UniProtKB">
        <authorList>
            <consortium name="EnsemblPlants"/>
        </authorList>
    </citation>
    <scope>IDENTIFICATION</scope>
</reference>
<dbReference type="Proteomes" id="UP001732700">
    <property type="component" value="Chromosome 7D"/>
</dbReference>
<name>A0ACD6ALJ9_AVESA</name>
<organism evidence="1 2">
    <name type="scientific">Avena sativa</name>
    <name type="common">Oat</name>
    <dbReference type="NCBI Taxonomy" id="4498"/>
    <lineage>
        <taxon>Eukaryota</taxon>
        <taxon>Viridiplantae</taxon>
        <taxon>Streptophyta</taxon>
        <taxon>Embryophyta</taxon>
        <taxon>Tracheophyta</taxon>
        <taxon>Spermatophyta</taxon>
        <taxon>Magnoliopsida</taxon>
        <taxon>Liliopsida</taxon>
        <taxon>Poales</taxon>
        <taxon>Poaceae</taxon>
        <taxon>BOP clade</taxon>
        <taxon>Pooideae</taxon>
        <taxon>Poodae</taxon>
        <taxon>Poeae</taxon>
        <taxon>Poeae Chloroplast Group 1 (Aveneae type)</taxon>
        <taxon>Aveninae</taxon>
        <taxon>Avena</taxon>
    </lineage>
</organism>
<sequence length="353" mass="38795">MEPSDVRGSCDAEPNVWIASATRFAVRELRDFLPINQALVSFLLQLHDPESHRLASPFSVNRQPQAMDIMDPFTSELLSAPPLPGAFSGCGAESDDEYLRAIGALPRRPCAPTSVHHPATLEPSSEFLGAALGAHVIQPAVVEVSVPPTHPAVKRKRAAPASDVAASKNSAKSPRTTGPWQPPDYDADIDFNLRQKERNAKQQPSPDYLQTVQEHRMDERTRASLVVWMGEFVRHFHLAPGTLHRAVSYVERVLSTRALSGGDYELRLLGAAAVFTAAKYEERSTILRLNAAGVAGYCGFPTTSKEVTDTERRMLATLRYELGGPTACTFVDHFTRNSRGERNYILLPPTQIS</sequence>